<gene>
    <name evidence="7" type="ORF">FHS44_007247</name>
</gene>
<feature type="transmembrane region" description="Helical" evidence="6">
    <location>
        <begin position="332"/>
        <end position="350"/>
    </location>
</feature>
<feature type="transmembrane region" description="Helical" evidence="6">
    <location>
        <begin position="128"/>
        <end position="150"/>
    </location>
</feature>
<dbReference type="AlphaFoldDB" id="A0A7W7QUN9"/>
<comment type="subcellular location">
    <subcellularLocation>
        <location evidence="1">Cell membrane</location>
        <topology evidence="1">Multi-pass membrane protein</topology>
    </subcellularLocation>
</comment>
<evidence type="ECO:0000256" key="3">
    <source>
        <dbReference type="ARBA" id="ARBA00022692"/>
    </source>
</evidence>
<comment type="caution">
    <text evidence="7">The sequence shown here is derived from an EMBL/GenBank/DDBJ whole genome shotgun (WGS) entry which is preliminary data.</text>
</comment>
<dbReference type="GO" id="GO:0022857">
    <property type="term" value="F:transmembrane transporter activity"/>
    <property type="evidence" value="ECO:0007669"/>
    <property type="project" value="InterPro"/>
</dbReference>
<name>A0A7W7QUN9_9ACTN</name>
<feature type="transmembrane region" description="Helical" evidence="6">
    <location>
        <begin position="23"/>
        <end position="41"/>
    </location>
</feature>
<dbReference type="RefSeq" id="WP_184723617.1">
    <property type="nucleotide sequence ID" value="NZ_JACHJP010000012.1"/>
</dbReference>
<feature type="transmembrane region" description="Helical" evidence="6">
    <location>
        <begin position="362"/>
        <end position="379"/>
    </location>
</feature>
<keyword evidence="8" id="KW-1185">Reference proteome</keyword>
<dbReference type="PANTHER" id="PTHR42770:SF7">
    <property type="entry name" value="MEMBRANE PROTEIN"/>
    <property type="match status" value="1"/>
</dbReference>
<dbReference type="EMBL" id="JACHJP010000012">
    <property type="protein sequence ID" value="MBB4920103.1"/>
    <property type="molecule type" value="Genomic_DNA"/>
</dbReference>
<proteinExistence type="predicted"/>
<dbReference type="GO" id="GO:0005886">
    <property type="term" value="C:plasma membrane"/>
    <property type="evidence" value="ECO:0007669"/>
    <property type="project" value="UniProtKB-SubCell"/>
</dbReference>
<evidence type="ECO:0000256" key="4">
    <source>
        <dbReference type="ARBA" id="ARBA00022989"/>
    </source>
</evidence>
<evidence type="ECO:0000256" key="1">
    <source>
        <dbReference type="ARBA" id="ARBA00004651"/>
    </source>
</evidence>
<feature type="transmembrane region" description="Helical" evidence="6">
    <location>
        <begin position="238"/>
        <end position="260"/>
    </location>
</feature>
<keyword evidence="4 6" id="KW-1133">Transmembrane helix</keyword>
<evidence type="ECO:0000256" key="6">
    <source>
        <dbReference type="SAM" id="Phobius"/>
    </source>
</evidence>
<feature type="transmembrane region" description="Helical" evidence="6">
    <location>
        <begin position="417"/>
        <end position="439"/>
    </location>
</feature>
<feature type="transmembrane region" description="Helical" evidence="6">
    <location>
        <begin position="157"/>
        <end position="179"/>
    </location>
</feature>
<dbReference type="Pfam" id="PF13520">
    <property type="entry name" value="AA_permease_2"/>
    <property type="match status" value="1"/>
</dbReference>
<dbReference type="Proteomes" id="UP000552644">
    <property type="component" value="Unassembled WGS sequence"/>
</dbReference>
<feature type="transmembrane region" description="Helical" evidence="6">
    <location>
        <begin position="53"/>
        <end position="74"/>
    </location>
</feature>
<feature type="transmembrane region" description="Helical" evidence="6">
    <location>
        <begin position="287"/>
        <end position="312"/>
    </location>
</feature>
<feature type="transmembrane region" description="Helical" evidence="6">
    <location>
        <begin position="199"/>
        <end position="217"/>
    </location>
</feature>
<reference evidence="7 8" key="1">
    <citation type="submission" date="2020-08" db="EMBL/GenBank/DDBJ databases">
        <title>Genomic Encyclopedia of Type Strains, Phase III (KMG-III): the genomes of soil and plant-associated and newly described type strains.</title>
        <authorList>
            <person name="Whitman W."/>
        </authorList>
    </citation>
    <scope>NUCLEOTIDE SEQUENCE [LARGE SCALE GENOMIC DNA]</scope>
    <source>
        <strain evidence="7 8">CECT 8840</strain>
    </source>
</reference>
<feature type="transmembrane region" description="Helical" evidence="6">
    <location>
        <begin position="391"/>
        <end position="411"/>
    </location>
</feature>
<accession>A0A7W7QUN9</accession>
<protein>
    <submittedName>
        <fullName evidence="7">Amino acid transporter</fullName>
    </submittedName>
</protein>
<evidence type="ECO:0000313" key="7">
    <source>
        <dbReference type="EMBL" id="MBB4920103.1"/>
    </source>
</evidence>
<keyword evidence="5 6" id="KW-0472">Membrane</keyword>
<sequence length="446" mass="46595">MAEATIGSDTAQHSLKRVIGRRVLLLFVVGDILGAGIYALVGKVAGYVGGALWLPFLVAFVLAALTATAYAELVGKYPQAAGAALYANKAFNIPFLTFVVAFAVLMSGITSASAAARAFGGKYLGEFVTLPVVAGAFIFLALVTLVNLAGISESIKVNVVLTVIEALGLVVIIVIGIYALLAGDGEPARALEFHPVNGAFLGVLGGTALAFYALLGFEDSVNLAEESKDPQRDFPRALFGGLAIAALIYLAVAFTATMLVDTETLTTSTGPLLEVVKVAGFAFPPKLFALIALLAVGNTALINMIMASRLVYGMAREGIVPKVFASVHATRATPWVAILFTTAIAVVLVATGDVGNLADTTVLLLLLVFALVNVAVLVLRRDPVGHDHYRAPSWMPALGAVVCLVLALPITGRGADVYVRAGLLLAVGVVLWFLNRLFLSERERSS</sequence>
<dbReference type="InterPro" id="IPR002293">
    <property type="entry name" value="AA/rel_permease1"/>
</dbReference>
<dbReference type="PIRSF" id="PIRSF006060">
    <property type="entry name" value="AA_transporter"/>
    <property type="match status" value="1"/>
</dbReference>
<dbReference type="Gene3D" id="1.20.1740.10">
    <property type="entry name" value="Amino acid/polyamine transporter I"/>
    <property type="match status" value="1"/>
</dbReference>
<dbReference type="InterPro" id="IPR050367">
    <property type="entry name" value="APC_superfamily"/>
</dbReference>
<evidence type="ECO:0000256" key="2">
    <source>
        <dbReference type="ARBA" id="ARBA00022475"/>
    </source>
</evidence>
<dbReference type="PANTHER" id="PTHR42770">
    <property type="entry name" value="AMINO ACID TRANSPORTER-RELATED"/>
    <property type="match status" value="1"/>
</dbReference>
<keyword evidence="3 6" id="KW-0812">Transmembrane</keyword>
<evidence type="ECO:0000256" key="5">
    <source>
        <dbReference type="ARBA" id="ARBA00023136"/>
    </source>
</evidence>
<keyword evidence="2" id="KW-1003">Cell membrane</keyword>
<feature type="transmembrane region" description="Helical" evidence="6">
    <location>
        <begin position="95"/>
        <end position="116"/>
    </location>
</feature>
<organism evidence="7 8">
    <name type="scientific">Streptosporangium saharense</name>
    <dbReference type="NCBI Taxonomy" id="1706840"/>
    <lineage>
        <taxon>Bacteria</taxon>
        <taxon>Bacillati</taxon>
        <taxon>Actinomycetota</taxon>
        <taxon>Actinomycetes</taxon>
        <taxon>Streptosporangiales</taxon>
        <taxon>Streptosporangiaceae</taxon>
        <taxon>Streptosporangium</taxon>
    </lineage>
</organism>
<evidence type="ECO:0000313" key="8">
    <source>
        <dbReference type="Proteomes" id="UP000552644"/>
    </source>
</evidence>